<sequence>MIIGDGIAGSLRDVTVVFDLLAKNITERLDFLDDDLHLELAFDNSSRRTTFDLLVTKIAKLSEDPCKESPINVEISPGPIALTGDKKEALSCAHDSFYKLLNHDCNTDRYVEQEKLVLVKFQFFLDRIIAHGNVKDKWSTSHGSENLKSLKLDLDW</sequence>
<evidence type="ECO:0000313" key="2">
    <source>
        <dbReference type="Proteomes" id="UP001604277"/>
    </source>
</evidence>
<protein>
    <submittedName>
        <fullName evidence="1">START-like domain superfamily</fullName>
    </submittedName>
</protein>
<accession>A0ABD1WZG0</accession>
<keyword evidence="2" id="KW-1185">Reference proteome</keyword>
<organism evidence="1 2">
    <name type="scientific">Forsythia ovata</name>
    <dbReference type="NCBI Taxonomy" id="205694"/>
    <lineage>
        <taxon>Eukaryota</taxon>
        <taxon>Viridiplantae</taxon>
        <taxon>Streptophyta</taxon>
        <taxon>Embryophyta</taxon>
        <taxon>Tracheophyta</taxon>
        <taxon>Spermatophyta</taxon>
        <taxon>Magnoliopsida</taxon>
        <taxon>eudicotyledons</taxon>
        <taxon>Gunneridae</taxon>
        <taxon>Pentapetalae</taxon>
        <taxon>asterids</taxon>
        <taxon>lamiids</taxon>
        <taxon>Lamiales</taxon>
        <taxon>Oleaceae</taxon>
        <taxon>Forsythieae</taxon>
        <taxon>Forsythia</taxon>
    </lineage>
</organism>
<dbReference type="AlphaFoldDB" id="A0ABD1WZG0"/>
<proteinExistence type="predicted"/>
<dbReference type="EMBL" id="JBFOLJ010000002">
    <property type="protein sequence ID" value="KAL2554961.1"/>
    <property type="molecule type" value="Genomic_DNA"/>
</dbReference>
<name>A0ABD1WZG0_9LAMI</name>
<dbReference type="Gene3D" id="3.30.530.20">
    <property type="match status" value="1"/>
</dbReference>
<gene>
    <name evidence="1" type="ORF">Fot_08580</name>
</gene>
<dbReference type="Proteomes" id="UP001604277">
    <property type="component" value="Unassembled WGS sequence"/>
</dbReference>
<evidence type="ECO:0000313" key="1">
    <source>
        <dbReference type="EMBL" id="KAL2554961.1"/>
    </source>
</evidence>
<dbReference type="InterPro" id="IPR023393">
    <property type="entry name" value="START-like_dom_sf"/>
</dbReference>
<reference evidence="2" key="1">
    <citation type="submission" date="2024-07" db="EMBL/GenBank/DDBJ databases">
        <title>Two chromosome-level genome assemblies of Korean endemic species Abeliophyllum distichum and Forsythia ovata (Oleaceae).</title>
        <authorList>
            <person name="Jang H."/>
        </authorList>
    </citation>
    <scope>NUCLEOTIDE SEQUENCE [LARGE SCALE GENOMIC DNA]</scope>
</reference>
<comment type="caution">
    <text evidence="1">The sequence shown here is derived from an EMBL/GenBank/DDBJ whole genome shotgun (WGS) entry which is preliminary data.</text>
</comment>